<gene>
    <name evidence="5" type="ORF">C1I91_12585</name>
</gene>
<keyword evidence="6" id="KW-1185">Reference proteome</keyword>
<organism evidence="5 6">
    <name type="scientific">Clostridium manihotivorum</name>
    <dbReference type="NCBI Taxonomy" id="2320868"/>
    <lineage>
        <taxon>Bacteria</taxon>
        <taxon>Bacillati</taxon>
        <taxon>Bacillota</taxon>
        <taxon>Clostridia</taxon>
        <taxon>Eubacteriales</taxon>
        <taxon>Clostridiaceae</taxon>
        <taxon>Clostridium</taxon>
    </lineage>
</organism>
<dbReference type="GO" id="GO:0043565">
    <property type="term" value="F:sequence-specific DNA binding"/>
    <property type="evidence" value="ECO:0007669"/>
    <property type="project" value="InterPro"/>
</dbReference>
<evidence type="ECO:0000256" key="2">
    <source>
        <dbReference type="ARBA" id="ARBA00023125"/>
    </source>
</evidence>
<keyword evidence="3" id="KW-0804">Transcription</keyword>
<sequence length="365" mass="42863">MIDASMRKILDYVERNLTEDFSLNQLAKYSNFSPYYCSVIFHRYFGETMKSYIQKRRLLCAAEELKNTENRIIDIAIKYSYSSQEAFSRAFSTTFGMTPKKFRLNPLPLAAYQKNIDPLLKDKESLYMKNETIKHVQSQIEKNYPSRTLHILNGMSMLQAFQESKLMNEEAVYIPFNEAMCWGEADEEIFSTEFIKKRAASLNSTPEEYKNIVIEQLKPLLVDSFDIIVLWFGDDMFCQINFITILAYLEQINYQGDVLFCMALEQKDEMLSDAMEIDINGYNNIYKTVLCHREKPDSKLLPVTYQAINLYLSYRTEGSEISRYIRNNIDKKDLVKELMTLFPQYGFGDLQYLWMIDEIKNNKAL</sequence>
<accession>A0A3R5TFS4</accession>
<dbReference type="PRINTS" id="PR00032">
    <property type="entry name" value="HTHARAC"/>
</dbReference>
<dbReference type="GO" id="GO:0003700">
    <property type="term" value="F:DNA-binding transcription factor activity"/>
    <property type="evidence" value="ECO:0007669"/>
    <property type="project" value="InterPro"/>
</dbReference>
<dbReference type="InterPro" id="IPR020449">
    <property type="entry name" value="Tscrpt_reg_AraC-type_HTH"/>
</dbReference>
<reference evidence="5 6" key="1">
    <citation type="submission" date="2018-01" db="EMBL/GenBank/DDBJ databases">
        <title>Genome Sequencing and Assembly of Anaerobacter polyendosporus strain CT4.</title>
        <authorList>
            <person name="Tachaapaikoon C."/>
            <person name="Sutheeworapong S."/>
            <person name="Jenjaroenpun P."/>
            <person name="Wongsurawat T."/>
            <person name="Nookeaw I."/>
            <person name="Cheawchanlertfa P."/>
            <person name="Kosugi A."/>
            <person name="Cheevadhanarak S."/>
            <person name="Ratanakhanokchai K."/>
        </authorList>
    </citation>
    <scope>NUCLEOTIDE SEQUENCE [LARGE SCALE GENOMIC DNA]</scope>
    <source>
        <strain evidence="5 6">CT4</strain>
    </source>
</reference>
<dbReference type="InterPro" id="IPR018060">
    <property type="entry name" value="HTH_AraC"/>
</dbReference>
<dbReference type="SMART" id="SM00342">
    <property type="entry name" value="HTH_ARAC"/>
    <property type="match status" value="1"/>
</dbReference>
<dbReference type="PANTHER" id="PTHR47504:SF6">
    <property type="entry name" value="ARAC-FAMILY TRANSCRIPTIONAL REGULATOR"/>
    <property type="match status" value="1"/>
</dbReference>
<name>A0A3R5TFS4_9CLOT</name>
<keyword evidence="2" id="KW-0238">DNA-binding</keyword>
<dbReference type="PANTHER" id="PTHR47504">
    <property type="entry name" value="RIGHT ORIGIN-BINDING PROTEIN"/>
    <property type="match status" value="1"/>
</dbReference>
<evidence type="ECO:0000259" key="4">
    <source>
        <dbReference type="PROSITE" id="PS01124"/>
    </source>
</evidence>
<evidence type="ECO:0000256" key="3">
    <source>
        <dbReference type="ARBA" id="ARBA00023163"/>
    </source>
</evidence>
<proteinExistence type="predicted"/>
<dbReference type="EMBL" id="CP025746">
    <property type="protein sequence ID" value="QAA32409.1"/>
    <property type="molecule type" value="Genomic_DNA"/>
</dbReference>
<dbReference type="KEGG" id="cmah:C1I91_12585"/>
<dbReference type="PROSITE" id="PS01124">
    <property type="entry name" value="HTH_ARAC_FAMILY_2"/>
    <property type="match status" value="1"/>
</dbReference>
<dbReference type="Proteomes" id="UP000286268">
    <property type="component" value="Chromosome"/>
</dbReference>
<feature type="domain" description="HTH araC/xylS-type" evidence="4">
    <location>
        <begin position="7"/>
        <end position="105"/>
    </location>
</feature>
<dbReference type="SUPFAM" id="SSF46689">
    <property type="entry name" value="Homeodomain-like"/>
    <property type="match status" value="2"/>
</dbReference>
<dbReference type="RefSeq" id="WP_128213196.1">
    <property type="nucleotide sequence ID" value="NZ_CP025746.1"/>
</dbReference>
<dbReference type="InterPro" id="IPR050959">
    <property type="entry name" value="MarA-like"/>
</dbReference>
<dbReference type="Pfam" id="PF12833">
    <property type="entry name" value="HTH_18"/>
    <property type="match status" value="1"/>
</dbReference>
<dbReference type="OrthoDB" id="9801721at2"/>
<keyword evidence="1" id="KW-0805">Transcription regulation</keyword>
<evidence type="ECO:0000313" key="5">
    <source>
        <dbReference type="EMBL" id="QAA32409.1"/>
    </source>
</evidence>
<dbReference type="InterPro" id="IPR009057">
    <property type="entry name" value="Homeodomain-like_sf"/>
</dbReference>
<evidence type="ECO:0000256" key="1">
    <source>
        <dbReference type="ARBA" id="ARBA00023015"/>
    </source>
</evidence>
<dbReference type="AlphaFoldDB" id="A0A3R5TFS4"/>
<evidence type="ECO:0000313" key="6">
    <source>
        <dbReference type="Proteomes" id="UP000286268"/>
    </source>
</evidence>
<dbReference type="Gene3D" id="1.10.10.60">
    <property type="entry name" value="Homeodomain-like"/>
    <property type="match status" value="2"/>
</dbReference>
<protein>
    <submittedName>
        <fullName evidence="5">AraC family transcriptional regulator</fullName>
    </submittedName>
</protein>